<evidence type="ECO:0000313" key="2">
    <source>
        <dbReference type="EMBL" id="MRX64844.1"/>
    </source>
</evidence>
<dbReference type="RefSeq" id="WP_154367097.1">
    <property type="nucleotide sequence ID" value="NZ_CANMYZ010000005.1"/>
</dbReference>
<dbReference type="InterPro" id="IPR050712">
    <property type="entry name" value="NAD(P)H-dep_reductase"/>
</dbReference>
<accession>A0A6I2MRL3</accession>
<comment type="caution">
    <text evidence="2">The sequence shown here is derived from an EMBL/GenBank/DDBJ whole genome shotgun (WGS) entry which is preliminary data.</text>
</comment>
<evidence type="ECO:0000259" key="1">
    <source>
        <dbReference type="Pfam" id="PF03358"/>
    </source>
</evidence>
<dbReference type="PANTHER" id="PTHR30543">
    <property type="entry name" value="CHROMATE REDUCTASE"/>
    <property type="match status" value="1"/>
</dbReference>
<feature type="domain" description="NADPH-dependent FMN reductase-like" evidence="1">
    <location>
        <begin position="4"/>
        <end position="138"/>
    </location>
</feature>
<dbReference type="OrthoDB" id="5767802at2"/>
<sequence>MASLLAFAGSNSASSINFQLVRYTTSLIEGHEIEVLNMASETFPMYSEDREKQLGYPEALVKFQKKIEKADALILSVNEHNGGPSAYFKNLLDWLSRSNRNYLDKTKVFLMSTSPGQRGAIGAHEYVKYAFSRVGGEVTASYSLPSFNTNFEENSGIVNAALKKEHKSILDNFLLDL</sequence>
<dbReference type="InterPro" id="IPR005025">
    <property type="entry name" value="FMN_Rdtase-like_dom"/>
</dbReference>
<keyword evidence="3" id="KW-1185">Reference proteome</keyword>
<name>A0A6I2MRL3_9FLAO</name>
<proteinExistence type="predicted"/>
<dbReference type="GO" id="GO:0005829">
    <property type="term" value="C:cytosol"/>
    <property type="evidence" value="ECO:0007669"/>
    <property type="project" value="TreeGrafter"/>
</dbReference>
<protein>
    <submittedName>
        <fullName evidence="2">NADPH-dependent FMN reductase</fullName>
    </submittedName>
</protein>
<dbReference type="GO" id="GO:0010181">
    <property type="term" value="F:FMN binding"/>
    <property type="evidence" value="ECO:0007669"/>
    <property type="project" value="TreeGrafter"/>
</dbReference>
<dbReference type="Gene3D" id="3.40.50.360">
    <property type="match status" value="1"/>
</dbReference>
<dbReference type="Pfam" id="PF03358">
    <property type="entry name" value="FMN_red"/>
    <property type="match status" value="1"/>
</dbReference>
<dbReference type="PANTHER" id="PTHR30543:SF21">
    <property type="entry name" value="NAD(P)H-DEPENDENT FMN REDUCTASE LOT6"/>
    <property type="match status" value="1"/>
</dbReference>
<dbReference type="AlphaFoldDB" id="A0A6I2MRL3"/>
<dbReference type="Proteomes" id="UP000443153">
    <property type="component" value="Unassembled WGS sequence"/>
</dbReference>
<dbReference type="InterPro" id="IPR029039">
    <property type="entry name" value="Flavoprotein-like_sf"/>
</dbReference>
<evidence type="ECO:0000313" key="3">
    <source>
        <dbReference type="Proteomes" id="UP000443153"/>
    </source>
</evidence>
<organism evidence="2 3">
    <name type="scientific">Maribacter luteus</name>
    <dbReference type="NCBI Taxonomy" id="2594478"/>
    <lineage>
        <taxon>Bacteria</taxon>
        <taxon>Pseudomonadati</taxon>
        <taxon>Bacteroidota</taxon>
        <taxon>Flavobacteriia</taxon>
        <taxon>Flavobacteriales</taxon>
        <taxon>Flavobacteriaceae</taxon>
        <taxon>Maribacter</taxon>
    </lineage>
</organism>
<gene>
    <name evidence="2" type="ORF">GJ691_11785</name>
</gene>
<reference evidence="2 3" key="1">
    <citation type="submission" date="2019-11" db="EMBL/GenBank/DDBJ databases">
        <title>Maribacter lutea sp. nov., a marine bacterium isolated from intertidal sand.</title>
        <authorList>
            <person name="Liu A."/>
        </authorList>
    </citation>
    <scope>NUCLEOTIDE SEQUENCE [LARGE SCALE GENOMIC DNA]</scope>
    <source>
        <strain evidence="2 3">RZ05</strain>
    </source>
</reference>
<dbReference type="GO" id="GO:0016491">
    <property type="term" value="F:oxidoreductase activity"/>
    <property type="evidence" value="ECO:0007669"/>
    <property type="project" value="InterPro"/>
</dbReference>
<dbReference type="SUPFAM" id="SSF52218">
    <property type="entry name" value="Flavoproteins"/>
    <property type="match status" value="1"/>
</dbReference>
<dbReference type="EMBL" id="WKJH01000018">
    <property type="protein sequence ID" value="MRX64844.1"/>
    <property type="molecule type" value="Genomic_DNA"/>
</dbReference>